<dbReference type="Pfam" id="PF15655">
    <property type="entry name" value="Imm-NTF2"/>
    <property type="match status" value="1"/>
</dbReference>
<organism evidence="2 3">
    <name type="scientific">Neisseria wadsworthii 9715</name>
    <dbReference type="NCBI Taxonomy" id="1030841"/>
    <lineage>
        <taxon>Bacteria</taxon>
        <taxon>Pseudomonadati</taxon>
        <taxon>Pseudomonadota</taxon>
        <taxon>Betaproteobacteria</taxon>
        <taxon>Neisseriales</taxon>
        <taxon>Neisseriaceae</taxon>
        <taxon>Neisseria</taxon>
    </lineage>
</organism>
<accession>G4CMX1</accession>
<evidence type="ECO:0000259" key="1">
    <source>
        <dbReference type="Pfam" id="PF15655"/>
    </source>
</evidence>
<protein>
    <recommendedName>
        <fullName evidence="1">NTF2 fold immunity protein domain-containing protein</fullName>
    </recommendedName>
</protein>
<feature type="domain" description="NTF2 fold immunity protein" evidence="1">
    <location>
        <begin position="11"/>
        <end position="137"/>
    </location>
</feature>
<dbReference type="Proteomes" id="UP000005336">
    <property type="component" value="Unassembled WGS sequence"/>
</dbReference>
<dbReference type="RefSeq" id="WP_009115576.1">
    <property type="nucleotide sequence ID" value="NZ_JH165159.1"/>
</dbReference>
<dbReference type="EMBL" id="AGAZ01000015">
    <property type="protein sequence ID" value="EGZ50939.1"/>
    <property type="molecule type" value="Genomic_DNA"/>
</dbReference>
<dbReference type="PATRIC" id="fig|1030841.3.peg.428"/>
<gene>
    <name evidence="2" type="ORF">HMPREF9370_0430</name>
</gene>
<name>G4CMX1_9NEIS</name>
<evidence type="ECO:0000313" key="2">
    <source>
        <dbReference type="EMBL" id="EGZ50939.1"/>
    </source>
</evidence>
<keyword evidence="3" id="KW-1185">Reference proteome</keyword>
<dbReference type="InterPro" id="IPR028049">
    <property type="entry name" value="Imm-NTF2"/>
</dbReference>
<dbReference type="OrthoDB" id="9019065at2"/>
<dbReference type="HOGENOM" id="CLU_1823295_0_0_4"/>
<evidence type="ECO:0000313" key="3">
    <source>
        <dbReference type="Proteomes" id="UP000005336"/>
    </source>
</evidence>
<proteinExistence type="predicted"/>
<sequence length="141" mass="16715">MDNEKMILSNLKQFLTLMYTWEKNANAELEKIDITDENFYSEQVNKRAKIFNEFVINKKRKKGGVDDFSVGFPEKYNPNELDKIEILEVTTKSAHLIVNKVIYSNVTKKRKYAFIKVDNNWLLDEVYEWSTHDNKWVLSAI</sequence>
<reference evidence="2 3" key="1">
    <citation type="submission" date="2011-06" db="EMBL/GenBank/DDBJ databases">
        <authorList>
            <person name="Muzny D."/>
            <person name="Qin X."/>
            <person name="Deng J."/>
            <person name="Jiang H."/>
            <person name="Liu Y."/>
            <person name="Qu J."/>
            <person name="Song X.-Z."/>
            <person name="Zhang L."/>
            <person name="Thornton R."/>
            <person name="Coyle M."/>
            <person name="Francisco L."/>
            <person name="Jackson L."/>
            <person name="Javaid M."/>
            <person name="Korchina V."/>
            <person name="Kovar C."/>
            <person name="Mata R."/>
            <person name="Mathew T."/>
            <person name="Ngo R."/>
            <person name="Nguyen L."/>
            <person name="Nguyen N."/>
            <person name="Okwuonu G."/>
            <person name="Ongeri F."/>
            <person name="Pham C."/>
            <person name="Simmons D."/>
            <person name="Wilczek-Boney K."/>
            <person name="Hale W."/>
            <person name="Jakkamsetti A."/>
            <person name="Pham P."/>
            <person name="Ruth R."/>
            <person name="San Lucas F."/>
            <person name="Warren J."/>
            <person name="Zhang J."/>
            <person name="Zhao Z."/>
            <person name="Zhou C."/>
            <person name="Zhu D."/>
            <person name="Lee S."/>
            <person name="Bess C."/>
            <person name="Blankenburg K."/>
            <person name="Forbes L."/>
            <person name="Fu Q."/>
            <person name="Gubbala S."/>
            <person name="Hirani K."/>
            <person name="Jayaseelan J.C."/>
            <person name="Lara F."/>
            <person name="Munidasa M."/>
            <person name="Palculict T."/>
            <person name="Patil S."/>
            <person name="Pu L.-L."/>
            <person name="Saada N."/>
            <person name="Tang L."/>
            <person name="Weissenberger G."/>
            <person name="Zhu Y."/>
            <person name="Hemphill L."/>
            <person name="Shang Y."/>
            <person name="Youmans B."/>
            <person name="Ayvaz T."/>
            <person name="Ross M."/>
            <person name="Santibanez J."/>
            <person name="Aqrawi P."/>
            <person name="Gross S."/>
            <person name="Joshi V."/>
            <person name="Fowler G."/>
            <person name="Nazareth L."/>
            <person name="Reid J."/>
            <person name="Worley K."/>
            <person name="Petrosino J."/>
            <person name="Highlander S."/>
            <person name="Gibbs R."/>
        </authorList>
    </citation>
    <scope>NUCLEOTIDE SEQUENCE [LARGE SCALE GENOMIC DNA]</scope>
    <source>
        <strain evidence="2 3">9715</strain>
    </source>
</reference>
<comment type="caution">
    <text evidence="2">The sequence shown here is derived from an EMBL/GenBank/DDBJ whole genome shotgun (WGS) entry which is preliminary data.</text>
</comment>
<dbReference type="AlphaFoldDB" id="G4CMX1"/>